<dbReference type="AlphaFoldDB" id="A0A813LQ45"/>
<feature type="transmembrane region" description="Helical" evidence="1">
    <location>
        <begin position="41"/>
        <end position="66"/>
    </location>
</feature>
<feature type="signal peptide" evidence="2">
    <location>
        <begin position="1"/>
        <end position="25"/>
    </location>
</feature>
<keyword evidence="2" id="KW-0732">Signal</keyword>
<dbReference type="EMBL" id="CAJNNW010036543">
    <property type="protein sequence ID" value="CAE8735395.1"/>
    <property type="molecule type" value="Genomic_DNA"/>
</dbReference>
<evidence type="ECO:0000313" key="3">
    <source>
        <dbReference type="EMBL" id="CAE8735395.1"/>
    </source>
</evidence>
<feature type="chain" id="PRO_5032519416" evidence="2">
    <location>
        <begin position="26"/>
        <end position="239"/>
    </location>
</feature>
<dbReference type="Proteomes" id="UP000626109">
    <property type="component" value="Unassembled WGS sequence"/>
</dbReference>
<reference evidence="3" key="1">
    <citation type="submission" date="2021-02" db="EMBL/GenBank/DDBJ databases">
        <authorList>
            <person name="Dougan E. K."/>
            <person name="Rhodes N."/>
            <person name="Thang M."/>
            <person name="Chan C."/>
        </authorList>
    </citation>
    <scope>NUCLEOTIDE SEQUENCE</scope>
</reference>
<organism evidence="3 4">
    <name type="scientific">Polarella glacialis</name>
    <name type="common">Dinoflagellate</name>
    <dbReference type="NCBI Taxonomy" id="89957"/>
    <lineage>
        <taxon>Eukaryota</taxon>
        <taxon>Sar</taxon>
        <taxon>Alveolata</taxon>
        <taxon>Dinophyceae</taxon>
        <taxon>Suessiales</taxon>
        <taxon>Suessiaceae</taxon>
        <taxon>Polarella</taxon>
    </lineage>
</organism>
<name>A0A813LQ45_POLGL</name>
<evidence type="ECO:0000256" key="2">
    <source>
        <dbReference type="SAM" id="SignalP"/>
    </source>
</evidence>
<keyword evidence="1" id="KW-0472">Membrane</keyword>
<keyword evidence="1" id="KW-1133">Transmembrane helix</keyword>
<keyword evidence="1" id="KW-0812">Transmembrane</keyword>
<accession>A0A813LQ45</accession>
<gene>
    <name evidence="3" type="ORF">PGLA2088_LOCUS47808</name>
</gene>
<evidence type="ECO:0000256" key="1">
    <source>
        <dbReference type="SAM" id="Phobius"/>
    </source>
</evidence>
<sequence length="239" mass="26102">MTVQKLACIALLACLALARLPACLALLIGFQSGRWSSSGTFFFVFDFFVCCAVCVFFGFALLRLLVGGVASKMRSTQTALYIGNGYQERMSPRDHDKTFSASDAIGATAEVAYKKHPFGILRYSPGKENIGAMVMEIIPKSRYPGGSEGQAFAAGMKSGWLLKSVIGKDASGMEFAQIMDLLGDEVMDQRMSQHFHASEKAGRLAEPVDLPITVVYQEGAGQDIKWPQMKEDIEKGFTR</sequence>
<proteinExistence type="predicted"/>
<evidence type="ECO:0000313" key="4">
    <source>
        <dbReference type="Proteomes" id="UP000626109"/>
    </source>
</evidence>
<comment type="caution">
    <text evidence="3">The sequence shown here is derived from an EMBL/GenBank/DDBJ whole genome shotgun (WGS) entry which is preliminary data.</text>
</comment>
<protein>
    <submittedName>
        <fullName evidence="3">Uncharacterized protein</fullName>
    </submittedName>
</protein>